<evidence type="ECO:0000256" key="1">
    <source>
        <dbReference type="PROSITE-ProRule" id="PRU00339"/>
    </source>
</evidence>
<dbReference type="SUPFAM" id="SSF48452">
    <property type="entry name" value="TPR-like"/>
    <property type="match status" value="1"/>
</dbReference>
<keyword evidence="5" id="KW-1185">Reference proteome</keyword>
<protein>
    <submittedName>
        <fullName evidence="4">Uncharacterized protein</fullName>
    </submittedName>
</protein>
<sequence>MRITALSAAAALLVLSVSTSLSAQRPDSQIDPRSVELVRQARAAQGAGNLGGANDLLETALAVDPRNREAFVLLADIARAQSLPGKAIRFYGEALKLDPNDLVALRGQGEAMVSKGAIERAKENLTKINTICKTACADAATLAASIAKGPPPTPVAANEAATKGEAKKEDAKP</sequence>
<feature type="repeat" description="TPR" evidence="1">
    <location>
        <begin position="68"/>
        <end position="101"/>
    </location>
</feature>
<evidence type="ECO:0000313" key="5">
    <source>
        <dbReference type="Proteomes" id="UP000245890"/>
    </source>
</evidence>
<feature type="compositionally biased region" description="Basic and acidic residues" evidence="2">
    <location>
        <begin position="162"/>
        <end position="173"/>
    </location>
</feature>
<evidence type="ECO:0000256" key="2">
    <source>
        <dbReference type="SAM" id="MobiDB-lite"/>
    </source>
</evidence>
<feature type="chain" id="PRO_5015749054" evidence="3">
    <location>
        <begin position="24"/>
        <end position="173"/>
    </location>
</feature>
<keyword evidence="3" id="KW-0732">Signal</keyword>
<evidence type="ECO:0000256" key="3">
    <source>
        <dbReference type="SAM" id="SignalP"/>
    </source>
</evidence>
<keyword evidence="1" id="KW-0802">TPR repeat</keyword>
<feature type="signal peptide" evidence="3">
    <location>
        <begin position="1"/>
        <end position="23"/>
    </location>
</feature>
<dbReference type="InterPro" id="IPR019734">
    <property type="entry name" value="TPR_rpt"/>
</dbReference>
<gene>
    <name evidence="4" type="ORF">DD559_18805</name>
</gene>
<dbReference type="OrthoDB" id="8480982at2"/>
<reference evidence="4 5" key="1">
    <citation type="submission" date="2018-05" db="EMBL/GenBank/DDBJ databases">
        <title>Description of Sphingomonas pokkalii sp nov, isolated from the rhizosphere of saline tolerant pokkali rice and its draft genome analysis.</title>
        <authorList>
            <person name="Menon R."/>
            <person name="Kumari S."/>
            <person name="Rameshkumar N."/>
        </authorList>
    </citation>
    <scope>NUCLEOTIDE SEQUENCE [LARGE SCALE GENOMIC DNA]</scope>
    <source>
        <strain evidence="4 5">L3B27</strain>
    </source>
</reference>
<dbReference type="Proteomes" id="UP000245890">
    <property type="component" value="Unassembled WGS sequence"/>
</dbReference>
<comment type="caution">
    <text evidence="4">The sequence shown here is derived from an EMBL/GenBank/DDBJ whole genome shotgun (WGS) entry which is preliminary data.</text>
</comment>
<name>A0A2U0SIH9_9SPHN</name>
<organism evidence="4 5">
    <name type="scientific">Sphingomonas pokkalii</name>
    <dbReference type="NCBI Taxonomy" id="2175090"/>
    <lineage>
        <taxon>Bacteria</taxon>
        <taxon>Pseudomonadati</taxon>
        <taxon>Pseudomonadota</taxon>
        <taxon>Alphaproteobacteria</taxon>
        <taxon>Sphingomonadales</taxon>
        <taxon>Sphingomonadaceae</taxon>
        <taxon>Sphingomonas</taxon>
    </lineage>
</organism>
<feature type="region of interest" description="Disordered" evidence="2">
    <location>
        <begin position="147"/>
        <end position="173"/>
    </location>
</feature>
<proteinExistence type="predicted"/>
<dbReference type="RefSeq" id="WP_116470524.1">
    <property type="nucleotide sequence ID" value="NZ_QENQ01000001.1"/>
</dbReference>
<evidence type="ECO:0000313" key="4">
    <source>
        <dbReference type="EMBL" id="PVX31135.1"/>
    </source>
</evidence>
<dbReference type="PROSITE" id="PS50005">
    <property type="entry name" value="TPR"/>
    <property type="match status" value="1"/>
</dbReference>
<dbReference type="EMBL" id="QENQ01000001">
    <property type="protein sequence ID" value="PVX31135.1"/>
    <property type="molecule type" value="Genomic_DNA"/>
</dbReference>
<accession>A0A2U0SIH9</accession>
<dbReference type="AlphaFoldDB" id="A0A2U0SIH9"/>
<dbReference type="Gene3D" id="1.25.40.10">
    <property type="entry name" value="Tetratricopeptide repeat domain"/>
    <property type="match status" value="1"/>
</dbReference>
<dbReference type="SMART" id="SM00028">
    <property type="entry name" value="TPR"/>
    <property type="match status" value="2"/>
</dbReference>
<dbReference type="InterPro" id="IPR011990">
    <property type="entry name" value="TPR-like_helical_dom_sf"/>
</dbReference>